<evidence type="ECO:0000313" key="3">
    <source>
        <dbReference type="Proteomes" id="UP000224006"/>
    </source>
</evidence>
<dbReference type="RefSeq" id="XP_029216614.1">
    <property type="nucleotide sequence ID" value="XM_029359947.1"/>
</dbReference>
<sequence length="382" mass="41789">MEEANNSSAVAWGQQLEELLVREAGHHKIRGGVRTLYEAGGKGQLLAMTEKLLSPATKTVAILVGSANCTIMWPPTDTDGPGGAFAVARTLQLLSKKIIIVTDELNNKQVFEALKKAGLVMMETDVVTESDMQEVPTETAVYIKFPCQRNWSQTDDIRLQKVYDAVDFILNLGRPGPGQEGETRAHDRANMTSFDSPFKFFFTRPERFALRPDHHPPTAVIGELGNELGMGPLVACVKENVEHGEDIACAVSADCILVATTANWGAWGLSTMLALMSTASGESLLTEDLLPDVMSQRVILKTLVEEGARCGLTWTRDEIVDKFEAEENWKFIHDLRQLAMSIRRSFQGAITPPSHGKGQAVTSPNLLESTLSQNVRDPRAGA</sequence>
<evidence type="ECO:0000259" key="1">
    <source>
        <dbReference type="Pfam" id="PF14336"/>
    </source>
</evidence>
<accession>A0A2A9M3S4</accession>
<dbReference type="AlphaFoldDB" id="A0A2A9M3S4"/>
<dbReference type="STRING" id="94643.A0A2A9M3S4"/>
<dbReference type="Pfam" id="PF14336">
    <property type="entry name" value="GLUCM-like_C"/>
    <property type="match status" value="1"/>
</dbReference>
<dbReference type="InterPro" id="IPR025504">
    <property type="entry name" value="GLUCM_C"/>
</dbReference>
<name>A0A2A9M3S4_BESBE</name>
<reference evidence="2 3" key="1">
    <citation type="submission" date="2017-09" db="EMBL/GenBank/DDBJ databases">
        <title>Genome sequencing of Besnoitia besnoiti strain Bb-Ger1.</title>
        <authorList>
            <person name="Schares G."/>
            <person name="Venepally P."/>
            <person name="Lorenzi H.A."/>
        </authorList>
    </citation>
    <scope>NUCLEOTIDE SEQUENCE [LARGE SCALE GENOMIC DNA]</scope>
    <source>
        <strain evidence="2 3">Bb-Ger1</strain>
    </source>
</reference>
<dbReference type="KEGG" id="bbes:BESB_012170"/>
<dbReference type="VEuPathDB" id="ToxoDB:BESB_012170"/>
<feature type="domain" description="D-glutamate cyclase-like C-terminal" evidence="1">
    <location>
        <begin position="32"/>
        <end position="336"/>
    </location>
</feature>
<evidence type="ECO:0000313" key="2">
    <source>
        <dbReference type="EMBL" id="PFH32605.1"/>
    </source>
</evidence>
<proteinExistence type="predicted"/>
<protein>
    <recommendedName>
        <fullName evidence="1">D-glutamate cyclase-like C-terminal domain-containing protein</fullName>
    </recommendedName>
</protein>
<comment type="caution">
    <text evidence="2">The sequence shown here is derived from an EMBL/GenBank/DDBJ whole genome shotgun (WGS) entry which is preliminary data.</text>
</comment>
<dbReference type="Gene3D" id="3.90.1640.20">
    <property type="entry name" value="TON_0340"/>
    <property type="match status" value="1"/>
</dbReference>
<dbReference type="GeneID" id="40306279"/>
<dbReference type="EMBL" id="NWUJ01000010">
    <property type="protein sequence ID" value="PFH32605.1"/>
    <property type="molecule type" value="Genomic_DNA"/>
</dbReference>
<dbReference type="OrthoDB" id="329190at2759"/>
<dbReference type="Proteomes" id="UP000224006">
    <property type="component" value="Chromosome IX"/>
</dbReference>
<dbReference type="PANTHER" id="PTHR32022:SF10">
    <property type="entry name" value="D-GLUTAMATE CYCLASE, MITOCHONDRIAL"/>
    <property type="match status" value="1"/>
</dbReference>
<organism evidence="2 3">
    <name type="scientific">Besnoitia besnoiti</name>
    <name type="common">Apicomplexan protozoan</name>
    <dbReference type="NCBI Taxonomy" id="94643"/>
    <lineage>
        <taxon>Eukaryota</taxon>
        <taxon>Sar</taxon>
        <taxon>Alveolata</taxon>
        <taxon>Apicomplexa</taxon>
        <taxon>Conoidasida</taxon>
        <taxon>Coccidia</taxon>
        <taxon>Eucoccidiorida</taxon>
        <taxon>Eimeriorina</taxon>
        <taxon>Sarcocystidae</taxon>
        <taxon>Besnoitia</taxon>
    </lineage>
</organism>
<keyword evidence="3" id="KW-1185">Reference proteome</keyword>
<gene>
    <name evidence="2" type="ORF">BESB_012170</name>
</gene>
<dbReference type="PANTHER" id="PTHR32022">
    <property type="entry name" value="D-GLUTAMATE CYCLASE, MITOCHONDRIAL"/>
    <property type="match status" value="1"/>
</dbReference>